<protein>
    <submittedName>
        <fullName evidence="2">Uncharacterized protein</fullName>
    </submittedName>
</protein>
<dbReference type="KEGG" id="ure:UREG_05896"/>
<feature type="chain" id="PRO_5002939672" evidence="1">
    <location>
        <begin position="17"/>
        <end position="294"/>
    </location>
</feature>
<dbReference type="AlphaFoldDB" id="C4JTV7"/>
<gene>
    <name evidence="2" type="ORF">UREG_05896</name>
</gene>
<accession>C4JTV7</accession>
<evidence type="ECO:0000313" key="3">
    <source>
        <dbReference type="Proteomes" id="UP000002058"/>
    </source>
</evidence>
<dbReference type="EMBL" id="CH476617">
    <property type="protein sequence ID" value="EEP81054.1"/>
    <property type="molecule type" value="Genomic_DNA"/>
</dbReference>
<reference evidence="3" key="1">
    <citation type="journal article" date="2009" name="Genome Res.">
        <title>Comparative genomic analyses of the human fungal pathogens Coccidioides and their relatives.</title>
        <authorList>
            <person name="Sharpton T.J."/>
            <person name="Stajich J.E."/>
            <person name="Rounsley S.D."/>
            <person name="Gardner M.J."/>
            <person name="Wortman J.R."/>
            <person name="Jordar V.S."/>
            <person name="Maiti R."/>
            <person name="Kodira C.D."/>
            <person name="Neafsey D.E."/>
            <person name="Zeng Q."/>
            <person name="Hung C.-Y."/>
            <person name="McMahan C."/>
            <person name="Muszewska A."/>
            <person name="Grynberg M."/>
            <person name="Mandel M.A."/>
            <person name="Kellner E.M."/>
            <person name="Barker B.M."/>
            <person name="Galgiani J.N."/>
            <person name="Orbach M.J."/>
            <person name="Kirkland T.N."/>
            <person name="Cole G.T."/>
            <person name="Henn M.R."/>
            <person name="Birren B.W."/>
            <person name="Taylor J.W."/>
        </authorList>
    </citation>
    <scope>NUCLEOTIDE SEQUENCE [LARGE SCALE GENOMIC DNA]</scope>
    <source>
        <strain evidence="3">UAMH 1704</strain>
    </source>
</reference>
<evidence type="ECO:0000313" key="2">
    <source>
        <dbReference type="EMBL" id="EEP81054.1"/>
    </source>
</evidence>
<organism evidence="2 3">
    <name type="scientific">Uncinocarpus reesii (strain UAMH 1704)</name>
    <dbReference type="NCBI Taxonomy" id="336963"/>
    <lineage>
        <taxon>Eukaryota</taxon>
        <taxon>Fungi</taxon>
        <taxon>Dikarya</taxon>
        <taxon>Ascomycota</taxon>
        <taxon>Pezizomycotina</taxon>
        <taxon>Eurotiomycetes</taxon>
        <taxon>Eurotiomycetidae</taxon>
        <taxon>Onygenales</taxon>
        <taxon>Onygenaceae</taxon>
        <taxon>Uncinocarpus</taxon>
    </lineage>
</organism>
<feature type="signal peptide" evidence="1">
    <location>
        <begin position="1"/>
        <end position="16"/>
    </location>
</feature>
<name>C4JTV7_UNCRE</name>
<dbReference type="Proteomes" id="UP000002058">
    <property type="component" value="Unassembled WGS sequence"/>
</dbReference>
<dbReference type="OMA" id="RRTILWL"/>
<proteinExistence type="predicted"/>
<evidence type="ECO:0000256" key="1">
    <source>
        <dbReference type="SAM" id="SignalP"/>
    </source>
</evidence>
<keyword evidence="3" id="KW-1185">Reference proteome</keyword>
<dbReference type="eggNOG" id="ENOG502SWGJ">
    <property type="taxonomic scope" value="Eukaryota"/>
</dbReference>
<dbReference type="RefSeq" id="XP_002585207.1">
    <property type="nucleotide sequence ID" value="XM_002585161.1"/>
</dbReference>
<dbReference type="GeneID" id="8444289"/>
<dbReference type="HOGENOM" id="CLU_947306_0_0_1"/>
<dbReference type="OrthoDB" id="3764165at2759"/>
<keyword evidence="1" id="KW-0732">Signal</keyword>
<dbReference type="InParanoid" id="C4JTV7"/>
<sequence>MKTLLAFWLLTVLAAAIEPHMVEQSDPSAIIPDNESLPLEPVIACWNSLDCSMGQIEAMKMKDRLAFLQFMARWKLGPLVSVNQFRAVEGTMDFFIRKSIGGQKTWMSYVNAAVVEAIQRGAAISLDESQNTGGNPAALKWADYFDQRKAGKLMDRDTHDRAWALAEQTAVEYGIRVADSKPDIQAPTLREQRWQYSTKIYRMLMQYRRTLLWLIKTAFTFTNPSLPMASEAFMDWFTDVTDASSTGFLADVVWRLCALGLSWDGEEPIQEGQAIFELATDFWEEFQMSKHLNY</sequence>
<dbReference type="VEuPathDB" id="FungiDB:UREG_05896"/>